<dbReference type="AlphaFoldDB" id="A0A1F5CCQ4"/>
<evidence type="ECO:0000259" key="7">
    <source>
        <dbReference type="SMART" id="SM00382"/>
    </source>
</evidence>
<comment type="similarity">
    <text evidence="4">Belongs to the AAA ATPase family.</text>
</comment>
<organism evidence="8 9">
    <name type="scientific">Candidatus Azambacteria bacterium RIFCSPLOWO2_02_FULL_44_14</name>
    <dbReference type="NCBI Taxonomy" id="1797306"/>
    <lineage>
        <taxon>Bacteria</taxon>
        <taxon>Candidatus Azamiibacteriota</taxon>
    </lineage>
</organism>
<dbReference type="Gene3D" id="1.20.5.170">
    <property type="match status" value="1"/>
</dbReference>
<dbReference type="Gene3D" id="1.10.8.60">
    <property type="match status" value="1"/>
</dbReference>
<dbReference type="GO" id="GO:0005524">
    <property type="term" value="F:ATP binding"/>
    <property type="evidence" value="ECO:0007669"/>
    <property type="project" value="UniProtKB-KW"/>
</dbReference>
<keyword evidence="3 5" id="KW-0175">Coiled coil</keyword>
<dbReference type="Proteomes" id="UP000177197">
    <property type="component" value="Unassembled WGS sequence"/>
</dbReference>
<evidence type="ECO:0000256" key="3">
    <source>
        <dbReference type="ARBA" id="ARBA00023054"/>
    </source>
</evidence>
<proteinExistence type="inferred from homology"/>
<feature type="compositionally biased region" description="Basic and acidic residues" evidence="6">
    <location>
        <begin position="569"/>
        <end position="582"/>
    </location>
</feature>
<protein>
    <recommendedName>
        <fullName evidence="7">AAA+ ATPase domain-containing protein</fullName>
    </recommendedName>
</protein>
<sequence length="590" mass="66466">MPERKTRNELESQIKELEARVKELLDLRLAESEDATPVEIKKLKDLLHAAKDQIAALREEVDKLLAPPQSYGRVRRVNNDGTVVVFIGGRELKVNLYPAISAGSLKVGDKVALNDSLNIVEVDAESPTEGEEGKVVSLRGDLHVARVSTHADEMRDVILAQWLWDKKIREGDPLLISGQIAIDILPKSKEVEHLFLAESPTATYEQVGGLDREIKLIRELIEWPYLYSKEFIEHGLKAPKGILFFGPPGCGKTLIAKAVANALGQKAGGRSHFMNIKGPELLNKFVGETERFIREVFARAKELATEDVPVIVFFDEMDALFPVRGSQISCDTAGTIVPQFTTEMDGVEGFKNIIVIGATNRHDRIDPAVIRPGRFDHKIEIGRPNKVEARQIFRIYLTGKTIFHPQYFDPANYEGDNYIPRSKDGKPRRNDDGSIKKYKLARDPEKILDYLADTALDRLFDPGKELNQLLELTFRNGHKQVLYATDFISGAIIETIINKAKMLGFGRYIESGLKKEEKGLKLGHLMEALEEEFASQEKLPSVSNPEEWASIVGIREQIVHVKPLAEERKRRVEEKSKERKVETQTPGHYL</sequence>
<dbReference type="PANTHER" id="PTHR23077:SF144">
    <property type="entry name" value="PROTEASOME-ASSOCIATED ATPASE"/>
    <property type="match status" value="1"/>
</dbReference>
<dbReference type="SMART" id="SM00382">
    <property type="entry name" value="AAA"/>
    <property type="match status" value="1"/>
</dbReference>
<dbReference type="InterPro" id="IPR003959">
    <property type="entry name" value="ATPase_AAA_core"/>
</dbReference>
<keyword evidence="2 4" id="KW-0067">ATP-binding</keyword>
<name>A0A1F5CCQ4_9BACT</name>
<dbReference type="InterPro" id="IPR012340">
    <property type="entry name" value="NA-bd_OB-fold"/>
</dbReference>
<dbReference type="EMBL" id="MEYV01000004">
    <property type="protein sequence ID" value="OGD40609.1"/>
    <property type="molecule type" value="Genomic_DNA"/>
</dbReference>
<dbReference type="Gene3D" id="2.40.50.140">
    <property type="entry name" value="Nucleic acid-binding proteins"/>
    <property type="match status" value="1"/>
</dbReference>
<dbReference type="PROSITE" id="PS00674">
    <property type="entry name" value="AAA"/>
    <property type="match status" value="1"/>
</dbReference>
<reference evidence="8 9" key="1">
    <citation type="journal article" date="2016" name="Nat. Commun.">
        <title>Thousands of microbial genomes shed light on interconnected biogeochemical processes in an aquifer system.</title>
        <authorList>
            <person name="Anantharaman K."/>
            <person name="Brown C.T."/>
            <person name="Hug L.A."/>
            <person name="Sharon I."/>
            <person name="Castelle C.J."/>
            <person name="Probst A.J."/>
            <person name="Thomas B.C."/>
            <person name="Singh A."/>
            <person name="Wilkins M.J."/>
            <person name="Karaoz U."/>
            <person name="Brodie E.L."/>
            <person name="Williams K.H."/>
            <person name="Hubbard S.S."/>
            <person name="Banfield J.F."/>
        </authorList>
    </citation>
    <scope>NUCLEOTIDE SEQUENCE [LARGE SCALE GENOMIC DNA]</scope>
</reference>
<dbReference type="FunFam" id="3.40.50.300:FF:001025">
    <property type="entry name" value="ATPase family, AAA domain-containing 2B"/>
    <property type="match status" value="1"/>
</dbReference>
<dbReference type="Gene3D" id="3.40.50.300">
    <property type="entry name" value="P-loop containing nucleotide triphosphate hydrolases"/>
    <property type="match status" value="1"/>
</dbReference>
<evidence type="ECO:0000256" key="2">
    <source>
        <dbReference type="ARBA" id="ARBA00022840"/>
    </source>
</evidence>
<gene>
    <name evidence="8" type="ORF">A3I30_01135</name>
</gene>
<feature type="domain" description="AAA+ ATPase" evidence="7">
    <location>
        <begin position="238"/>
        <end position="385"/>
    </location>
</feature>
<evidence type="ECO:0000256" key="6">
    <source>
        <dbReference type="SAM" id="MobiDB-lite"/>
    </source>
</evidence>
<evidence type="ECO:0000313" key="8">
    <source>
        <dbReference type="EMBL" id="OGD40609.1"/>
    </source>
</evidence>
<keyword evidence="1 4" id="KW-0547">Nucleotide-binding</keyword>
<dbReference type="InterPro" id="IPR027417">
    <property type="entry name" value="P-loop_NTPase"/>
</dbReference>
<dbReference type="InterPro" id="IPR050168">
    <property type="entry name" value="AAA_ATPase_domain"/>
</dbReference>
<evidence type="ECO:0000256" key="1">
    <source>
        <dbReference type="ARBA" id="ARBA00022741"/>
    </source>
</evidence>
<evidence type="ECO:0000256" key="5">
    <source>
        <dbReference type="SAM" id="Coils"/>
    </source>
</evidence>
<comment type="caution">
    <text evidence="8">The sequence shown here is derived from an EMBL/GenBank/DDBJ whole genome shotgun (WGS) entry which is preliminary data.</text>
</comment>
<dbReference type="InterPro" id="IPR003960">
    <property type="entry name" value="ATPase_AAA_CS"/>
</dbReference>
<evidence type="ECO:0000313" key="9">
    <source>
        <dbReference type="Proteomes" id="UP000177197"/>
    </source>
</evidence>
<dbReference type="PANTHER" id="PTHR23077">
    <property type="entry name" value="AAA-FAMILY ATPASE"/>
    <property type="match status" value="1"/>
</dbReference>
<dbReference type="Pfam" id="PF00004">
    <property type="entry name" value="AAA"/>
    <property type="match status" value="1"/>
</dbReference>
<dbReference type="SUPFAM" id="SSF52540">
    <property type="entry name" value="P-loop containing nucleoside triphosphate hydrolases"/>
    <property type="match status" value="1"/>
</dbReference>
<dbReference type="GO" id="GO:0016887">
    <property type="term" value="F:ATP hydrolysis activity"/>
    <property type="evidence" value="ECO:0007669"/>
    <property type="project" value="InterPro"/>
</dbReference>
<dbReference type="Pfam" id="PF17758">
    <property type="entry name" value="Prot_ATP_ID_OB_N"/>
    <property type="match status" value="1"/>
</dbReference>
<feature type="region of interest" description="Disordered" evidence="6">
    <location>
        <begin position="569"/>
        <end position="590"/>
    </location>
</feature>
<evidence type="ECO:0000256" key="4">
    <source>
        <dbReference type="RuleBase" id="RU003651"/>
    </source>
</evidence>
<accession>A0A1F5CCQ4</accession>
<dbReference type="InterPro" id="IPR003593">
    <property type="entry name" value="AAA+_ATPase"/>
</dbReference>
<dbReference type="InterPro" id="IPR041626">
    <property type="entry name" value="Prot_ATP_ID_OB_N"/>
</dbReference>
<feature type="coiled-coil region" evidence="5">
    <location>
        <begin position="7"/>
        <end position="60"/>
    </location>
</feature>